<dbReference type="STRING" id="108003.B1C78_11065"/>
<evidence type="ECO:0000313" key="2">
    <source>
        <dbReference type="Proteomes" id="UP000189462"/>
    </source>
</evidence>
<accession>A0A1V3NFA8</accession>
<name>A0A1V3NFA8_9GAMM</name>
<gene>
    <name evidence="1" type="ORF">B1C78_11065</name>
</gene>
<dbReference type="EMBL" id="MVBK01000062">
    <property type="protein sequence ID" value="OOG23466.1"/>
    <property type="molecule type" value="Genomic_DNA"/>
</dbReference>
<evidence type="ECO:0000313" key="1">
    <source>
        <dbReference type="EMBL" id="OOG23466.1"/>
    </source>
</evidence>
<dbReference type="Proteomes" id="UP000189462">
    <property type="component" value="Unassembled WGS sequence"/>
</dbReference>
<comment type="caution">
    <text evidence="1">The sequence shown here is derived from an EMBL/GenBank/DDBJ whole genome shotgun (WGS) entry which is preliminary data.</text>
</comment>
<dbReference type="AlphaFoldDB" id="A0A1V3NFA8"/>
<organism evidence="1 2">
    <name type="scientific">Thioalkalivibrio denitrificans</name>
    <dbReference type="NCBI Taxonomy" id="108003"/>
    <lineage>
        <taxon>Bacteria</taxon>
        <taxon>Pseudomonadati</taxon>
        <taxon>Pseudomonadota</taxon>
        <taxon>Gammaproteobacteria</taxon>
        <taxon>Chromatiales</taxon>
        <taxon>Ectothiorhodospiraceae</taxon>
        <taxon>Thioalkalivibrio</taxon>
    </lineage>
</organism>
<reference evidence="1 2" key="1">
    <citation type="submission" date="2017-02" db="EMBL/GenBank/DDBJ databases">
        <title>Genomic diversity within the haloalkaliphilic genus Thioalkalivibrio.</title>
        <authorList>
            <person name="Ahn A.-C."/>
            <person name="Meier-Kolthoff J."/>
            <person name="Overmars L."/>
            <person name="Richter M."/>
            <person name="Woyke T."/>
            <person name="Sorokin D.Y."/>
            <person name="Muyzer G."/>
        </authorList>
    </citation>
    <scope>NUCLEOTIDE SEQUENCE [LARGE SCALE GENOMIC DNA]</scope>
    <source>
        <strain evidence="1 2">ALJD</strain>
    </source>
</reference>
<protein>
    <submittedName>
        <fullName evidence="1">Uncharacterized protein</fullName>
    </submittedName>
</protein>
<proteinExistence type="predicted"/>
<keyword evidence="2" id="KW-1185">Reference proteome</keyword>
<sequence>MGLVALGSGGEVIANVAVRTGFPAIDKEWPAVAEQADRVAFVLGKLSLHLPLGFERISVSQDQVTDPRPYIMALDYPGDRRISIAWVGKDYANLLDEILGVVNADPRRYFDLVFGANPEAPPPEASSEHVLWQDALETRRLLFATGSNPARYVSDSASAYVADTGTHLSARMFVVDHENRLNVLEILARGFDSSDLARLLGSISSPKDAVDQ</sequence>